<dbReference type="InterPro" id="IPR029063">
    <property type="entry name" value="SAM-dependent_MTases_sf"/>
</dbReference>
<dbReference type="Proteomes" id="UP000199412">
    <property type="component" value="Unassembled WGS sequence"/>
</dbReference>
<dbReference type="RefSeq" id="WP_092787739.1">
    <property type="nucleotide sequence ID" value="NZ_FNAP01000015.1"/>
</dbReference>
<feature type="domain" description="Methyltransferase type 11" evidence="1">
    <location>
        <begin position="102"/>
        <end position="189"/>
    </location>
</feature>
<keyword evidence="2" id="KW-0808">Transferase</keyword>
<dbReference type="GO" id="GO:0008757">
    <property type="term" value="F:S-adenosylmethionine-dependent methyltransferase activity"/>
    <property type="evidence" value="ECO:0007669"/>
    <property type="project" value="InterPro"/>
</dbReference>
<dbReference type="EMBL" id="FNAP01000015">
    <property type="protein sequence ID" value="SDE89737.1"/>
    <property type="molecule type" value="Genomic_DNA"/>
</dbReference>
<dbReference type="InterPro" id="IPR013216">
    <property type="entry name" value="Methyltransf_11"/>
</dbReference>
<keyword evidence="2" id="KW-0489">Methyltransferase</keyword>
<sequence length="265" mass="29951">MNLGAIPVDWFVCPVTRETLVRVGNCLKSSVADYCLDKNGYFFDFVPDQIPVFEKKDWRTWQTLQDNSVVSYTEDPEKNLLVGHRPDGIAFAEFAKFSGKILDIGCGPQEIPTHIQHGASTDAVFVGIDPLVGFQPRGFSFVRGLGECLPFRDGLFDQTVFATSLDHFIEPIVALREAKRVTKKGGETIVWIGEKSKNAPKPTIRNAWYDDLKIPDGAEDPFHFKRFSPDEFEAFAKEAGQKVSDHQEHRIDEYKSSHFYRLTSA</sequence>
<dbReference type="Pfam" id="PF08241">
    <property type="entry name" value="Methyltransf_11"/>
    <property type="match status" value="1"/>
</dbReference>
<protein>
    <submittedName>
        <fullName evidence="2">Methyltransferase domain-containing protein</fullName>
    </submittedName>
</protein>
<reference evidence="2 3" key="1">
    <citation type="submission" date="2016-10" db="EMBL/GenBank/DDBJ databases">
        <authorList>
            <person name="de Groot N.N."/>
        </authorList>
    </citation>
    <scope>NUCLEOTIDE SEQUENCE [LARGE SCALE GENOMIC DNA]</scope>
    <source>
        <strain evidence="2 3">ATCC 700224</strain>
    </source>
</reference>
<dbReference type="GO" id="GO:0032259">
    <property type="term" value="P:methylation"/>
    <property type="evidence" value="ECO:0007669"/>
    <property type="project" value="UniProtKB-KW"/>
</dbReference>
<evidence type="ECO:0000259" key="1">
    <source>
        <dbReference type="Pfam" id="PF08241"/>
    </source>
</evidence>
<organism evidence="2 3">
    <name type="scientific">Rhodospira trueperi</name>
    <dbReference type="NCBI Taxonomy" id="69960"/>
    <lineage>
        <taxon>Bacteria</taxon>
        <taxon>Pseudomonadati</taxon>
        <taxon>Pseudomonadota</taxon>
        <taxon>Alphaproteobacteria</taxon>
        <taxon>Rhodospirillales</taxon>
        <taxon>Rhodospirillaceae</taxon>
        <taxon>Rhodospira</taxon>
    </lineage>
</organism>
<proteinExistence type="predicted"/>
<dbReference type="SUPFAM" id="SSF53335">
    <property type="entry name" value="S-adenosyl-L-methionine-dependent methyltransferases"/>
    <property type="match status" value="1"/>
</dbReference>
<dbReference type="Gene3D" id="3.40.50.150">
    <property type="entry name" value="Vaccinia Virus protein VP39"/>
    <property type="match status" value="1"/>
</dbReference>
<evidence type="ECO:0000313" key="2">
    <source>
        <dbReference type="EMBL" id="SDE89737.1"/>
    </source>
</evidence>
<accession>A0A1G7GNM0</accession>
<name>A0A1G7GNM0_9PROT</name>
<dbReference type="STRING" id="69960.SAMN05421720_11531"/>
<keyword evidence="3" id="KW-1185">Reference proteome</keyword>
<dbReference type="AlphaFoldDB" id="A0A1G7GNM0"/>
<dbReference type="OrthoDB" id="9787738at2"/>
<gene>
    <name evidence="2" type="ORF">SAMN05421720_11531</name>
</gene>
<evidence type="ECO:0000313" key="3">
    <source>
        <dbReference type="Proteomes" id="UP000199412"/>
    </source>
</evidence>